<organism evidence="1 2">
    <name type="scientific">Castor canadensis</name>
    <name type="common">American beaver</name>
    <dbReference type="NCBI Taxonomy" id="51338"/>
    <lineage>
        <taxon>Eukaryota</taxon>
        <taxon>Metazoa</taxon>
        <taxon>Chordata</taxon>
        <taxon>Craniata</taxon>
        <taxon>Vertebrata</taxon>
        <taxon>Euteleostomi</taxon>
        <taxon>Mammalia</taxon>
        <taxon>Eutheria</taxon>
        <taxon>Euarchontoglires</taxon>
        <taxon>Glires</taxon>
        <taxon>Rodentia</taxon>
        <taxon>Castorimorpha</taxon>
        <taxon>Castoridae</taxon>
        <taxon>Castor</taxon>
    </lineage>
</organism>
<sequence>MSLSHMESMPLSHPSPQGAQRSSRKLWPFYSAIVLMLSLCSIILIFNFLPLKQTAKESCVAKFGPLPSKWQMASPEPPCMKNTSDGKLKILQNALYSIFGEVVFDPNYKGVAPFAVQLRKNAIIIQSLINSSRIQTIGGTYEFHAGDIIDLIFNSEDQVLKNNTYWGIFLVAKPQFIA</sequence>
<accession>A0AC58KJG1</accession>
<name>A0AC58KJG1_CASCN</name>
<evidence type="ECO:0000313" key="1">
    <source>
        <dbReference type="Proteomes" id="UP001732720"/>
    </source>
</evidence>
<protein>
    <submittedName>
        <fullName evidence="2">Tumor necrosis factor ligand superfamily member 18 isoform X1</fullName>
    </submittedName>
</protein>
<dbReference type="Proteomes" id="UP001732720">
    <property type="component" value="Chromosome 11"/>
</dbReference>
<evidence type="ECO:0000313" key="2">
    <source>
        <dbReference type="RefSeq" id="XP_073905052.1"/>
    </source>
</evidence>
<reference evidence="2" key="1">
    <citation type="submission" date="2025-08" db="UniProtKB">
        <authorList>
            <consortium name="RefSeq"/>
        </authorList>
    </citation>
    <scope>IDENTIFICATION</scope>
</reference>
<dbReference type="RefSeq" id="XP_073905052.1">
    <property type="nucleotide sequence ID" value="XM_074048951.1"/>
</dbReference>
<proteinExistence type="predicted"/>
<keyword evidence="1" id="KW-1185">Reference proteome</keyword>
<gene>
    <name evidence="2" type="primary">Tnfsf18</name>
</gene>